<organism evidence="2 3">
    <name type="scientific">Fodinisporobacter ferrooxydans</name>
    <dbReference type="NCBI Taxonomy" id="2901836"/>
    <lineage>
        <taxon>Bacteria</taxon>
        <taxon>Bacillati</taxon>
        <taxon>Bacillota</taxon>
        <taxon>Bacilli</taxon>
        <taxon>Bacillales</taxon>
        <taxon>Alicyclobacillaceae</taxon>
        <taxon>Fodinisporobacter</taxon>
    </lineage>
</organism>
<name>A0ABY4CHY4_9BACL</name>
<keyword evidence="1" id="KW-0812">Transmembrane</keyword>
<keyword evidence="3" id="KW-1185">Reference proteome</keyword>
<accession>A0ABY4CHY4</accession>
<evidence type="ECO:0000313" key="2">
    <source>
        <dbReference type="EMBL" id="UOF89964.1"/>
    </source>
</evidence>
<evidence type="ECO:0000313" key="3">
    <source>
        <dbReference type="Proteomes" id="UP000830167"/>
    </source>
</evidence>
<protein>
    <recommendedName>
        <fullName evidence="4">DUF4829 domain-containing protein</fullName>
    </recommendedName>
</protein>
<evidence type="ECO:0000256" key="1">
    <source>
        <dbReference type="SAM" id="Phobius"/>
    </source>
</evidence>
<dbReference type="RefSeq" id="WP_347436659.1">
    <property type="nucleotide sequence ID" value="NZ_CP089291.1"/>
</dbReference>
<dbReference type="EMBL" id="CP089291">
    <property type="protein sequence ID" value="UOF89964.1"/>
    <property type="molecule type" value="Genomic_DNA"/>
</dbReference>
<evidence type="ECO:0008006" key="4">
    <source>
        <dbReference type="Google" id="ProtNLM"/>
    </source>
</evidence>
<proteinExistence type="predicted"/>
<keyword evidence="1" id="KW-0472">Membrane</keyword>
<sequence>MKASNAFVKILLTAVMVIGIVAVILLQVLQDPVRKQNDPLVVTENFVHYIELGQYDKANQLSAPTLQNQPQWINALRQLNLSLEPNAVMFKNLGQTGTQAKIQFYSQPAYVLSLTNDNGKWYVAGPSAQ</sequence>
<gene>
    <name evidence="2" type="ORF">LSG31_19175</name>
</gene>
<feature type="transmembrane region" description="Helical" evidence="1">
    <location>
        <begin position="6"/>
        <end position="26"/>
    </location>
</feature>
<keyword evidence="1" id="KW-1133">Transmembrane helix</keyword>
<dbReference type="Proteomes" id="UP000830167">
    <property type="component" value="Chromosome"/>
</dbReference>
<reference evidence="2" key="1">
    <citation type="submission" date="2021-12" db="EMBL/GenBank/DDBJ databases">
        <title>Alicyclobacillaceae gen. nov., sp. nov., isolated from chalcocite enrichment system.</title>
        <authorList>
            <person name="Jiang Z."/>
        </authorList>
    </citation>
    <scope>NUCLEOTIDE SEQUENCE</scope>
    <source>
        <strain evidence="2">MYW30-H2</strain>
    </source>
</reference>